<evidence type="ECO:0000313" key="3">
    <source>
        <dbReference type="Proteomes" id="UP001190700"/>
    </source>
</evidence>
<proteinExistence type="predicted"/>
<protein>
    <submittedName>
        <fullName evidence="2">Uncharacterized protein</fullName>
    </submittedName>
</protein>
<feature type="compositionally biased region" description="Low complexity" evidence="1">
    <location>
        <begin position="7"/>
        <end position="29"/>
    </location>
</feature>
<organism evidence="2 3">
    <name type="scientific">Cymbomonas tetramitiformis</name>
    <dbReference type="NCBI Taxonomy" id="36881"/>
    <lineage>
        <taxon>Eukaryota</taxon>
        <taxon>Viridiplantae</taxon>
        <taxon>Chlorophyta</taxon>
        <taxon>Pyramimonadophyceae</taxon>
        <taxon>Pyramimonadales</taxon>
        <taxon>Pyramimonadaceae</taxon>
        <taxon>Cymbomonas</taxon>
    </lineage>
</organism>
<reference evidence="2 3" key="1">
    <citation type="journal article" date="2015" name="Genome Biol. Evol.">
        <title>Comparative Genomics of a Bacterivorous Green Alga Reveals Evolutionary Causalities and Consequences of Phago-Mixotrophic Mode of Nutrition.</title>
        <authorList>
            <person name="Burns J.A."/>
            <person name="Paasch A."/>
            <person name="Narechania A."/>
            <person name="Kim E."/>
        </authorList>
    </citation>
    <scope>NUCLEOTIDE SEQUENCE [LARGE SCALE GENOMIC DNA]</scope>
    <source>
        <strain evidence="2 3">PLY_AMNH</strain>
    </source>
</reference>
<gene>
    <name evidence="2" type="ORF">CYMTET_48114</name>
</gene>
<dbReference type="Proteomes" id="UP001190700">
    <property type="component" value="Unassembled WGS sequence"/>
</dbReference>
<name>A0AAE0BSX4_9CHLO</name>
<accession>A0AAE0BSX4</accession>
<comment type="caution">
    <text evidence="2">The sequence shown here is derived from an EMBL/GenBank/DDBJ whole genome shotgun (WGS) entry which is preliminary data.</text>
</comment>
<dbReference type="AlphaFoldDB" id="A0AAE0BSX4"/>
<evidence type="ECO:0000256" key="1">
    <source>
        <dbReference type="SAM" id="MobiDB-lite"/>
    </source>
</evidence>
<feature type="region of interest" description="Disordered" evidence="1">
    <location>
        <begin position="1"/>
        <end position="80"/>
    </location>
</feature>
<keyword evidence="3" id="KW-1185">Reference proteome</keyword>
<evidence type="ECO:0000313" key="2">
    <source>
        <dbReference type="EMBL" id="KAK3242176.1"/>
    </source>
</evidence>
<dbReference type="EMBL" id="LGRX02033222">
    <property type="protein sequence ID" value="KAK3242176.1"/>
    <property type="molecule type" value="Genomic_DNA"/>
</dbReference>
<sequence>MHRLRRPAPLSPLRPAGTAAPAAAATPRQPAAPPSLQFAAVVDDAVGEDGDPAAFTFRPPVDRGGLDPSPPDVYGDDDDWPALRKLPWIPSFQGTAAASKPPLKEDHQQAF</sequence>